<proteinExistence type="predicted"/>
<protein>
    <submittedName>
        <fullName evidence="1">Uncharacterized protein</fullName>
    </submittedName>
</protein>
<feature type="non-terminal residue" evidence="1">
    <location>
        <position position="1"/>
    </location>
</feature>
<feature type="non-terminal residue" evidence="1">
    <location>
        <position position="147"/>
    </location>
</feature>
<organism evidence="1 2">
    <name type="scientific">Irpex rosettiformis</name>
    <dbReference type="NCBI Taxonomy" id="378272"/>
    <lineage>
        <taxon>Eukaryota</taxon>
        <taxon>Fungi</taxon>
        <taxon>Dikarya</taxon>
        <taxon>Basidiomycota</taxon>
        <taxon>Agaricomycotina</taxon>
        <taxon>Agaricomycetes</taxon>
        <taxon>Polyporales</taxon>
        <taxon>Irpicaceae</taxon>
        <taxon>Irpex</taxon>
    </lineage>
</organism>
<name>A0ACB8TTV5_9APHY</name>
<accession>A0ACB8TTV5</accession>
<comment type="caution">
    <text evidence="1">The sequence shown here is derived from an EMBL/GenBank/DDBJ whole genome shotgun (WGS) entry which is preliminary data.</text>
</comment>
<evidence type="ECO:0000313" key="2">
    <source>
        <dbReference type="Proteomes" id="UP001055072"/>
    </source>
</evidence>
<gene>
    <name evidence="1" type="ORF">BDY19DRAFT_856640</name>
</gene>
<keyword evidence="2" id="KW-1185">Reference proteome</keyword>
<dbReference type="Proteomes" id="UP001055072">
    <property type="component" value="Unassembled WGS sequence"/>
</dbReference>
<dbReference type="EMBL" id="MU274932">
    <property type="protein sequence ID" value="KAI0085376.1"/>
    <property type="molecule type" value="Genomic_DNA"/>
</dbReference>
<reference evidence="1" key="1">
    <citation type="journal article" date="2021" name="Environ. Microbiol.">
        <title>Gene family expansions and transcriptome signatures uncover fungal adaptations to wood decay.</title>
        <authorList>
            <person name="Hage H."/>
            <person name="Miyauchi S."/>
            <person name="Viragh M."/>
            <person name="Drula E."/>
            <person name="Min B."/>
            <person name="Chaduli D."/>
            <person name="Navarro D."/>
            <person name="Favel A."/>
            <person name="Norest M."/>
            <person name="Lesage-Meessen L."/>
            <person name="Balint B."/>
            <person name="Merenyi Z."/>
            <person name="de Eugenio L."/>
            <person name="Morin E."/>
            <person name="Martinez A.T."/>
            <person name="Baldrian P."/>
            <person name="Stursova M."/>
            <person name="Martinez M.J."/>
            <person name="Novotny C."/>
            <person name="Magnuson J.K."/>
            <person name="Spatafora J.W."/>
            <person name="Maurice S."/>
            <person name="Pangilinan J."/>
            <person name="Andreopoulos W."/>
            <person name="LaButti K."/>
            <person name="Hundley H."/>
            <person name="Na H."/>
            <person name="Kuo A."/>
            <person name="Barry K."/>
            <person name="Lipzen A."/>
            <person name="Henrissat B."/>
            <person name="Riley R."/>
            <person name="Ahrendt S."/>
            <person name="Nagy L.G."/>
            <person name="Grigoriev I.V."/>
            <person name="Martin F."/>
            <person name="Rosso M.N."/>
        </authorList>
    </citation>
    <scope>NUCLEOTIDE SEQUENCE</scope>
    <source>
        <strain evidence="1">CBS 384.51</strain>
    </source>
</reference>
<sequence>LKLSWHQTVGVHAASVCMTRRSPFFLFDAVGIGKTPQSAGTVLMRPWLRSFFDSNKKLPPAFGELARSLSGKADCNTALGQDGSHCVSDNGSLRTVAPIIPLTLYGRKIGTVIVDEAHNFRNSNKIGKALKALASQAEFVMLLTATP</sequence>
<evidence type="ECO:0000313" key="1">
    <source>
        <dbReference type="EMBL" id="KAI0085376.1"/>
    </source>
</evidence>